<feature type="transmembrane region" description="Helical" evidence="2">
    <location>
        <begin position="591"/>
        <end position="611"/>
    </location>
</feature>
<feature type="transmembrane region" description="Helical" evidence="2">
    <location>
        <begin position="276"/>
        <end position="298"/>
    </location>
</feature>
<dbReference type="Proteomes" id="UP000824596">
    <property type="component" value="Unassembled WGS sequence"/>
</dbReference>
<reference evidence="3" key="1">
    <citation type="submission" date="2021-09" db="EMBL/GenBank/DDBJ databases">
        <title>A high-quality genome of the endoparasitic fungus Hirsutella rhossiliensis with a comparison of Hirsutella genomes reveals transposable elements contributing to genome size variation.</title>
        <authorList>
            <person name="Lin R."/>
            <person name="Jiao Y."/>
            <person name="Sun X."/>
            <person name="Ling J."/>
            <person name="Xie B."/>
            <person name="Cheng X."/>
        </authorList>
    </citation>
    <scope>NUCLEOTIDE SEQUENCE</scope>
    <source>
        <strain evidence="3">HR02</strain>
    </source>
</reference>
<dbReference type="EMBL" id="JAIZPD010000003">
    <property type="protein sequence ID" value="KAH0966124.1"/>
    <property type="molecule type" value="Genomic_DNA"/>
</dbReference>
<evidence type="ECO:0000256" key="1">
    <source>
        <dbReference type="SAM" id="MobiDB-lite"/>
    </source>
</evidence>
<dbReference type="PANTHER" id="PTHR42101">
    <property type="entry name" value="CHROMOSOME 16, WHOLE GENOME SHOTGUN SEQUENCE"/>
    <property type="match status" value="1"/>
</dbReference>
<feature type="region of interest" description="Disordered" evidence="1">
    <location>
        <begin position="1"/>
        <end position="26"/>
    </location>
</feature>
<protein>
    <submittedName>
        <fullName evidence="3">Low temperature requirement A</fullName>
    </submittedName>
</protein>
<keyword evidence="4" id="KW-1185">Reference proteome</keyword>
<evidence type="ECO:0000313" key="3">
    <source>
        <dbReference type="EMBL" id="KAH0966124.1"/>
    </source>
</evidence>
<feature type="transmembrane region" description="Helical" evidence="2">
    <location>
        <begin position="526"/>
        <end position="547"/>
    </location>
</feature>
<dbReference type="AlphaFoldDB" id="A0A9P8SLC9"/>
<dbReference type="PANTHER" id="PTHR42101:SF1">
    <property type="entry name" value="LOW TEMPERATURE REQUIREMENT A"/>
    <property type="match status" value="1"/>
</dbReference>
<evidence type="ECO:0000313" key="4">
    <source>
        <dbReference type="Proteomes" id="UP000824596"/>
    </source>
</evidence>
<feature type="transmembrane region" description="Helical" evidence="2">
    <location>
        <begin position="242"/>
        <end position="264"/>
    </location>
</feature>
<feature type="transmembrane region" description="Helical" evidence="2">
    <location>
        <begin position="178"/>
        <end position="199"/>
    </location>
</feature>
<accession>A0A9P8SLC9</accession>
<feature type="transmembrane region" description="Helical" evidence="2">
    <location>
        <begin position="559"/>
        <end position="579"/>
    </location>
</feature>
<proteinExistence type="predicted"/>
<keyword evidence="2" id="KW-0472">Membrane</keyword>
<keyword evidence="2" id="KW-1133">Transmembrane helix</keyword>
<sequence>MSAAPDLNAPGNRFEKRNNTMPGLSHHLPAEKLRFFSSPLARRAGDSDSQGQTGAYASDHKHDECKHPRSPADELPELKKHDGPTLLELFFDLFFAANYNAFSDTQKVTNHARFKAYVGYFCLLWLTWFLVTLFDVRYVTDSIFSRLTRAIQLGVLVGFVVVAPKFDPSDQHSDTMRAMSIILAVSRACLAVEYGATLWHLRKFKRARLPIYTQIGLHIVSSLVYLGVAFCFRNNNRSPVYMVWYFFSGAEAIGSLLISNFSPVTSLTKTHLMKRITLLTVMIMGDGIIQLAKEVVIIVRNLEAWDSTTIGLVTAATTTIYFLFLIYFDWMRSGYYLPALRQQLWASFHLPLHLALVLHLQSFTQWLIWSTIWNQIRRLTDFADPSEDAFLFNTTSIAVRDSINASVQAFLRDYPPKALETVETINDALRNLTTIPDSFWSSLAKYSASGDFEGDISRTSNVQGFGTFVDSIFYLVTTLGNVLFQSFGIEIQGELTAQKSKTQENLKGGALQFKVHEKTWSRCRLVFAYGYISAGSTVALMATLAIIARTAPFKTWPIVRIVLVYLLALGTCLTALLWYDEEKSEAFLSGPWVLPTITFVWSLVLMVTHINGERGRRLANRFNLC</sequence>
<dbReference type="RefSeq" id="XP_044723637.1">
    <property type="nucleotide sequence ID" value="XM_044862611.1"/>
</dbReference>
<feature type="transmembrane region" description="Helical" evidence="2">
    <location>
        <begin position="117"/>
        <end position="138"/>
    </location>
</feature>
<evidence type="ECO:0000256" key="2">
    <source>
        <dbReference type="SAM" id="Phobius"/>
    </source>
</evidence>
<keyword evidence="2" id="KW-0812">Transmembrane</keyword>
<feature type="transmembrane region" description="Helical" evidence="2">
    <location>
        <begin position="310"/>
        <end position="330"/>
    </location>
</feature>
<gene>
    <name evidence="3" type="ORF">HRG_04140</name>
</gene>
<dbReference type="OrthoDB" id="3177213at2759"/>
<dbReference type="GeneID" id="68353269"/>
<comment type="caution">
    <text evidence="3">The sequence shown here is derived from an EMBL/GenBank/DDBJ whole genome shotgun (WGS) entry which is preliminary data.</text>
</comment>
<feature type="transmembrane region" description="Helical" evidence="2">
    <location>
        <begin position="211"/>
        <end position="230"/>
    </location>
</feature>
<feature type="transmembrane region" description="Helical" evidence="2">
    <location>
        <begin position="150"/>
        <end position="166"/>
    </location>
</feature>
<name>A0A9P8SLC9_9HYPO</name>
<feature type="compositionally biased region" description="Basic and acidic residues" evidence="1">
    <location>
        <begin position="58"/>
        <end position="78"/>
    </location>
</feature>
<organism evidence="3 4">
    <name type="scientific">Hirsutella rhossiliensis</name>
    <dbReference type="NCBI Taxonomy" id="111463"/>
    <lineage>
        <taxon>Eukaryota</taxon>
        <taxon>Fungi</taxon>
        <taxon>Dikarya</taxon>
        <taxon>Ascomycota</taxon>
        <taxon>Pezizomycotina</taxon>
        <taxon>Sordariomycetes</taxon>
        <taxon>Hypocreomycetidae</taxon>
        <taxon>Hypocreales</taxon>
        <taxon>Ophiocordycipitaceae</taxon>
        <taxon>Hirsutella</taxon>
    </lineage>
</organism>
<feature type="transmembrane region" description="Helical" evidence="2">
    <location>
        <begin position="350"/>
        <end position="369"/>
    </location>
</feature>
<feature type="region of interest" description="Disordered" evidence="1">
    <location>
        <begin position="41"/>
        <end position="78"/>
    </location>
</feature>